<dbReference type="Proteomes" id="UP000269097">
    <property type="component" value="Chromosome"/>
</dbReference>
<dbReference type="InterPro" id="IPR014967">
    <property type="entry name" value="Uncharacterised_YugN-like"/>
</dbReference>
<dbReference type="SUPFAM" id="SSF160755">
    <property type="entry name" value="YugN-like"/>
    <property type="match status" value="1"/>
</dbReference>
<dbReference type="AlphaFoldDB" id="A0A3G3JZ84"/>
<dbReference type="InterPro" id="IPR036491">
    <property type="entry name" value="YugN-like_sf"/>
</dbReference>
<keyword evidence="2" id="KW-1185">Reference proteome</keyword>
<gene>
    <name evidence="1" type="ORF">EAV92_13855</name>
</gene>
<dbReference type="Pfam" id="PF08868">
    <property type="entry name" value="YugN"/>
    <property type="match status" value="1"/>
</dbReference>
<proteinExistence type="predicted"/>
<evidence type="ECO:0000313" key="2">
    <source>
        <dbReference type="Proteomes" id="UP000269097"/>
    </source>
</evidence>
<accession>A0A3G3JZ84</accession>
<evidence type="ECO:0008006" key="3">
    <source>
        <dbReference type="Google" id="ProtNLM"/>
    </source>
</evidence>
<dbReference type="RefSeq" id="WP_123041652.1">
    <property type="nucleotide sequence ID" value="NZ_CP033433.1"/>
</dbReference>
<reference evidence="1 2" key="1">
    <citation type="submission" date="2018-10" db="EMBL/GenBank/DDBJ databases">
        <title>Genome Sequence of Cohnella sp.</title>
        <authorList>
            <person name="Srinivasan S."/>
            <person name="Kim M.K."/>
        </authorList>
    </citation>
    <scope>NUCLEOTIDE SEQUENCE [LARGE SCALE GENOMIC DNA]</scope>
    <source>
        <strain evidence="1 2">18JY8-7</strain>
    </source>
</reference>
<name>A0A3G3JZ84_9BACL</name>
<protein>
    <recommendedName>
        <fullName evidence="3">YugN-like family protein</fullName>
    </recommendedName>
</protein>
<dbReference type="Gene3D" id="3.30.310.100">
    <property type="entry name" value="YugN-like"/>
    <property type="match status" value="1"/>
</dbReference>
<sequence length="134" mass="15350">MYPISSSLTSQTRDYFPFREAAEQKGFTLGGNWDYDHGSFDCALDTVNKVWLRLPFQVTRGSLDSEMSDVDVRILLGEPYVLKHVYNEGLDKEAHPRAMGAMIDQFSDPVDADADIEPNWIEEAKRKIREIESF</sequence>
<organism evidence="1 2">
    <name type="scientific">Cohnella candidum</name>
    <dbReference type="NCBI Taxonomy" id="2674991"/>
    <lineage>
        <taxon>Bacteria</taxon>
        <taxon>Bacillati</taxon>
        <taxon>Bacillota</taxon>
        <taxon>Bacilli</taxon>
        <taxon>Bacillales</taxon>
        <taxon>Paenibacillaceae</taxon>
        <taxon>Cohnella</taxon>
    </lineage>
</organism>
<dbReference type="KEGG" id="coh:EAV92_13855"/>
<evidence type="ECO:0000313" key="1">
    <source>
        <dbReference type="EMBL" id="AYQ73568.1"/>
    </source>
</evidence>
<dbReference type="EMBL" id="CP033433">
    <property type="protein sequence ID" value="AYQ73568.1"/>
    <property type="molecule type" value="Genomic_DNA"/>
</dbReference>